<organism evidence="1 2">
    <name type="scientific">Diphasiastrum complanatum</name>
    <name type="common">Issler's clubmoss</name>
    <name type="synonym">Lycopodium complanatum</name>
    <dbReference type="NCBI Taxonomy" id="34168"/>
    <lineage>
        <taxon>Eukaryota</taxon>
        <taxon>Viridiplantae</taxon>
        <taxon>Streptophyta</taxon>
        <taxon>Embryophyta</taxon>
        <taxon>Tracheophyta</taxon>
        <taxon>Lycopodiopsida</taxon>
        <taxon>Lycopodiales</taxon>
        <taxon>Lycopodiaceae</taxon>
        <taxon>Lycopodioideae</taxon>
        <taxon>Diphasiastrum</taxon>
    </lineage>
</organism>
<name>A0ACC2CN64_DIPCM</name>
<accession>A0ACC2CN64</accession>
<proteinExistence type="predicted"/>
<dbReference type="Proteomes" id="UP001162992">
    <property type="component" value="Chromosome 9"/>
</dbReference>
<sequence length="249" mass="26798">MDLLKTSLYFKSVSQLSPLLCKNPVYGVNLTARNLVCRSARCSLVLPAMRPTSSSVSVMVNDCSGKVGHAVATAIFEAGLQLVPSSLTGPGRGGRHVTVGNVDVHMHDTSEKHVVLDMVLSQYPEVVVVDYTLPDAVNGNAEFYCERRLPFVMGTTGGDRDKLTEVVHKYGNYAVIAPQMGKQVVAFQATLEIMAEQFPGAFAGYTLHVVESHQSSKVDTSGTAKAIVSSFRRLGIAFDDNEGLFPVST</sequence>
<reference evidence="2" key="1">
    <citation type="journal article" date="2024" name="Proc. Natl. Acad. Sci. U.S.A.">
        <title>Extraordinary preservation of gene collinearity over three hundred million years revealed in homosporous lycophytes.</title>
        <authorList>
            <person name="Li C."/>
            <person name="Wickell D."/>
            <person name="Kuo L.Y."/>
            <person name="Chen X."/>
            <person name="Nie B."/>
            <person name="Liao X."/>
            <person name="Peng D."/>
            <person name="Ji J."/>
            <person name="Jenkins J."/>
            <person name="Williams M."/>
            <person name="Shu S."/>
            <person name="Plott C."/>
            <person name="Barry K."/>
            <person name="Rajasekar S."/>
            <person name="Grimwood J."/>
            <person name="Han X."/>
            <person name="Sun S."/>
            <person name="Hou Z."/>
            <person name="He W."/>
            <person name="Dai G."/>
            <person name="Sun C."/>
            <person name="Schmutz J."/>
            <person name="Leebens-Mack J.H."/>
            <person name="Li F.W."/>
            <person name="Wang L."/>
        </authorList>
    </citation>
    <scope>NUCLEOTIDE SEQUENCE [LARGE SCALE GENOMIC DNA]</scope>
    <source>
        <strain evidence="2">cv. PW_Plant_1</strain>
    </source>
</reference>
<gene>
    <name evidence="1" type="ORF">O6H91_09G037000</name>
</gene>
<evidence type="ECO:0000313" key="2">
    <source>
        <dbReference type="Proteomes" id="UP001162992"/>
    </source>
</evidence>
<comment type="caution">
    <text evidence="1">The sequence shown here is derived from an EMBL/GenBank/DDBJ whole genome shotgun (WGS) entry which is preliminary data.</text>
</comment>
<keyword evidence="2" id="KW-1185">Reference proteome</keyword>
<evidence type="ECO:0000313" key="1">
    <source>
        <dbReference type="EMBL" id="KAJ7543409.1"/>
    </source>
</evidence>
<dbReference type="EMBL" id="CM055100">
    <property type="protein sequence ID" value="KAJ7543409.1"/>
    <property type="molecule type" value="Genomic_DNA"/>
</dbReference>
<protein>
    <submittedName>
        <fullName evidence="1">Uncharacterized protein</fullName>
    </submittedName>
</protein>